<evidence type="ECO:0000256" key="6">
    <source>
        <dbReference type="ARBA" id="ARBA00023242"/>
    </source>
</evidence>
<proteinExistence type="predicted"/>
<dbReference type="GO" id="GO:0009873">
    <property type="term" value="P:ethylene-activated signaling pathway"/>
    <property type="evidence" value="ECO:0007669"/>
    <property type="project" value="InterPro"/>
</dbReference>
<sequence length="295" mass="32575">MCGGAVISGFEPPIKPSRKVTSRDLYDKLHGATGSNSFGWNSYPPSDNSFGTSEEPSQPGGGTKRARKNVYRGIRQRPWGKWAAEIRDPQKGARVWLGTFSTPEEAARAYDEAAKRIRGDKAKLNFPPPPQIQPQARKVCPPKFTESTRSPTWSTRSLTPTEFTLSLTPAEFTESFYPTESTQSFTPTWSTQSFTPTESTQSFSPTWSTQPFTPTESTQSSFSFPTELGTNSVMGFGISQPPSFGAARMISQTDEDEFKDEMSGLESFLGLEPEVSQMNSVDYWALDDLDVLPTA</sequence>
<evidence type="ECO:0000256" key="3">
    <source>
        <dbReference type="ARBA" id="ARBA00023015"/>
    </source>
</evidence>
<dbReference type="GO" id="GO:0006952">
    <property type="term" value="P:defense response"/>
    <property type="evidence" value="ECO:0007669"/>
    <property type="project" value="UniProtKB-KW"/>
</dbReference>
<keyword evidence="9" id="KW-1185">Reference proteome</keyword>
<dbReference type="KEGG" id="dcr:108197006"/>
<dbReference type="SUPFAM" id="SSF54171">
    <property type="entry name" value="DNA-binding domain"/>
    <property type="match status" value="1"/>
</dbReference>
<dbReference type="PANTHER" id="PTHR31190:SF142">
    <property type="entry name" value="ETHYLENE-RESPONSIVE TRANSCRIPTION FACTOR RAP2-3"/>
    <property type="match status" value="1"/>
</dbReference>
<keyword evidence="5" id="KW-0804">Transcription</keyword>
<evidence type="ECO:0000256" key="2">
    <source>
        <dbReference type="ARBA" id="ARBA00022821"/>
    </source>
</evidence>
<gene>
    <name evidence="8" type="ORF">DCAR_0832525</name>
</gene>
<evidence type="ECO:0000313" key="9">
    <source>
        <dbReference type="Proteomes" id="UP000077755"/>
    </source>
</evidence>
<feature type="region of interest" description="Disordered" evidence="7">
    <location>
        <begin position="187"/>
        <end position="222"/>
    </location>
</feature>
<keyword evidence="2" id="KW-0611">Plant defense</keyword>
<dbReference type="GO" id="GO:0005634">
    <property type="term" value="C:nucleus"/>
    <property type="evidence" value="ECO:0007669"/>
    <property type="project" value="UniProtKB-SubCell"/>
</dbReference>
<dbReference type="Gramene" id="KZM85528">
    <property type="protein sequence ID" value="KZM85528"/>
    <property type="gene ID" value="DCAR_027050"/>
</dbReference>
<feature type="region of interest" description="Disordered" evidence="7">
    <location>
        <begin position="125"/>
        <end position="157"/>
    </location>
</feature>
<dbReference type="GO" id="GO:0003677">
    <property type="term" value="F:DNA binding"/>
    <property type="evidence" value="ECO:0007669"/>
    <property type="project" value="UniProtKB-KW"/>
</dbReference>
<dbReference type="InterPro" id="IPR036955">
    <property type="entry name" value="AP2/ERF_dom_sf"/>
</dbReference>
<dbReference type="InterPro" id="IPR044808">
    <property type="entry name" value="ERF_plant"/>
</dbReference>
<dbReference type="InterPro" id="IPR001471">
    <property type="entry name" value="AP2/ERF_dom"/>
</dbReference>
<dbReference type="Pfam" id="PF00847">
    <property type="entry name" value="AP2"/>
    <property type="match status" value="1"/>
</dbReference>
<reference evidence="8" key="2">
    <citation type="submission" date="2022-03" db="EMBL/GenBank/DDBJ databases">
        <title>Draft title - Genomic analysis of global carrot germplasm unveils the trajectory of domestication and the origin of high carotenoid orange carrot.</title>
        <authorList>
            <person name="Iorizzo M."/>
            <person name="Ellison S."/>
            <person name="Senalik D."/>
            <person name="Macko-Podgorni A."/>
            <person name="Grzebelus D."/>
            <person name="Bostan H."/>
            <person name="Rolling W."/>
            <person name="Curaba J."/>
            <person name="Simon P."/>
        </authorList>
    </citation>
    <scope>NUCLEOTIDE SEQUENCE</scope>
    <source>
        <tissue evidence="8">Leaf</tissue>
    </source>
</reference>
<reference evidence="8" key="1">
    <citation type="journal article" date="2016" name="Nat. Genet.">
        <title>A high-quality carrot genome assembly provides new insights into carotenoid accumulation and asterid genome evolution.</title>
        <authorList>
            <person name="Iorizzo M."/>
            <person name="Ellison S."/>
            <person name="Senalik D."/>
            <person name="Zeng P."/>
            <person name="Satapoomin P."/>
            <person name="Huang J."/>
            <person name="Bowman M."/>
            <person name="Iovene M."/>
            <person name="Sanseverino W."/>
            <person name="Cavagnaro P."/>
            <person name="Yildiz M."/>
            <person name="Macko-Podgorni A."/>
            <person name="Moranska E."/>
            <person name="Grzebelus E."/>
            <person name="Grzebelus D."/>
            <person name="Ashrafi H."/>
            <person name="Zheng Z."/>
            <person name="Cheng S."/>
            <person name="Spooner D."/>
            <person name="Van Deynze A."/>
            <person name="Simon P."/>
        </authorList>
    </citation>
    <scope>NUCLEOTIDE SEQUENCE</scope>
    <source>
        <tissue evidence="8">Leaf</tissue>
    </source>
</reference>
<evidence type="ECO:0000256" key="4">
    <source>
        <dbReference type="ARBA" id="ARBA00023125"/>
    </source>
</evidence>
<name>A0A175YR08_DAUCS</name>
<dbReference type="EMBL" id="CP093350">
    <property type="protein sequence ID" value="WOH13016.1"/>
    <property type="molecule type" value="Genomic_DNA"/>
</dbReference>
<dbReference type="GO" id="GO:0003700">
    <property type="term" value="F:DNA-binding transcription factor activity"/>
    <property type="evidence" value="ECO:0007669"/>
    <property type="project" value="InterPro"/>
</dbReference>
<evidence type="ECO:0000256" key="5">
    <source>
        <dbReference type="ARBA" id="ARBA00023163"/>
    </source>
</evidence>
<dbReference type="Gene3D" id="3.30.730.10">
    <property type="entry name" value="AP2/ERF domain"/>
    <property type="match status" value="1"/>
</dbReference>
<evidence type="ECO:0000256" key="7">
    <source>
        <dbReference type="SAM" id="MobiDB-lite"/>
    </source>
</evidence>
<dbReference type="CDD" id="cd00018">
    <property type="entry name" value="AP2"/>
    <property type="match status" value="1"/>
</dbReference>
<protein>
    <submittedName>
        <fullName evidence="8">Uncharacterized protein</fullName>
    </submittedName>
</protein>
<dbReference type="AlphaFoldDB" id="A0A175YR08"/>
<dbReference type="Proteomes" id="UP000077755">
    <property type="component" value="Chromosome 8"/>
</dbReference>
<dbReference type="FunFam" id="3.30.730.10:FF:000001">
    <property type="entry name" value="Ethylene-responsive transcription factor 2"/>
    <property type="match status" value="1"/>
</dbReference>
<feature type="compositionally biased region" description="Polar residues" evidence="7">
    <location>
        <begin position="33"/>
        <end position="56"/>
    </location>
</feature>
<evidence type="ECO:0000313" key="8">
    <source>
        <dbReference type="EMBL" id="WOH13016.1"/>
    </source>
</evidence>
<accession>A0A175YR08</accession>
<keyword evidence="3" id="KW-0805">Transcription regulation</keyword>
<dbReference type="PANTHER" id="PTHR31190">
    <property type="entry name" value="DNA-BINDING DOMAIN"/>
    <property type="match status" value="1"/>
</dbReference>
<evidence type="ECO:0000256" key="1">
    <source>
        <dbReference type="ARBA" id="ARBA00004123"/>
    </source>
</evidence>
<organism evidence="8 9">
    <name type="scientific">Daucus carota subsp. sativus</name>
    <name type="common">Carrot</name>
    <dbReference type="NCBI Taxonomy" id="79200"/>
    <lineage>
        <taxon>Eukaryota</taxon>
        <taxon>Viridiplantae</taxon>
        <taxon>Streptophyta</taxon>
        <taxon>Embryophyta</taxon>
        <taxon>Tracheophyta</taxon>
        <taxon>Spermatophyta</taxon>
        <taxon>Magnoliopsida</taxon>
        <taxon>eudicotyledons</taxon>
        <taxon>Gunneridae</taxon>
        <taxon>Pentapetalae</taxon>
        <taxon>asterids</taxon>
        <taxon>campanulids</taxon>
        <taxon>Apiales</taxon>
        <taxon>Apiaceae</taxon>
        <taxon>Apioideae</taxon>
        <taxon>Scandiceae</taxon>
        <taxon>Daucinae</taxon>
        <taxon>Daucus</taxon>
        <taxon>Daucus sect. Daucus</taxon>
    </lineage>
</organism>
<dbReference type="PROSITE" id="PS51032">
    <property type="entry name" value="AP2_ERF"/>
    <property type="match status" value="1"/>
</dbReference>
<dbReference type="SMART" id="SM00380">
    <property type="entry name" value="AP2"/>
    <property type="match status" value="1"/>
</dbReference>
<feature type="compositionally biased region" description="Polar residues" evidence="7">
    <location>
        <begin position="145"/>
        <end position="157"/>
    </location>
</feature>
<dbReference type="InterPro" id="IPR016177">
    <property type="entry name" value="DNA-bd_dom_sf"/>
</dbReference>
<dbReference type="PRINTS" id="PR00367">
    <property type="entry name" value="ETHRSPELEMNT"/>
</dbReference>
<feature type="compositionally biased region" description="Basic and acidic residues" evidence="7">
    <location>
        <begin position="21"/>
        <end position="30"/>
    </location>
</feature>
<dbReference type="OrthoDB" id="1932767at2759"/>
<keyword evidence="4" id="KW-0238">DNA-binding</keyword>
<keyword evidence="6" id="KW-0539">Nucleus</keyword>
<feature type="region of interest" description="Disordered" evidence="7">
    <location>
        <begin position="1"/>
        <end position="71"/>
    </location>
</feature>
<comment type="subcellular location">
    <subcellularLocation>
        <location evidence="1">Nucleus</location>
    </subcellularLocation>
</comment>